<evidence type="ECO:0000313" key="9">
    <source>
        <dbReference type="Proteomes" id="UP000053620"/>
    </source>
</evidence>
<proteinExistence type="predicted"/>
<organism evidence="8 9">
    <name type="scientific">Antrostomus carolinensis</name>
    <name type="common">Chuck-will's-widow</name>
    <name type="synonym">Caprimulgus carolinensis</name>
    <dbReference type="NCBI Taxonomy" id="279965"/>
    <lineage>
        <taxon>Eukaryota</taxon>
        <taxon>Metazoa</taxon>
        <taxon>Chordata</taxon>
        <taxon>Craniata</taxon>
        <taxon>Vertebrata</taxon>
        <taxon>Euteleostomi</taxon>
        <taxon>Archelosauria</taxon>
        <taxon>Archosauria</taxon>
        <taxon>Dinosauria</taxon>
        <taxon>Saurischia</taxon>
        <taxon>Theropoda</taxon>
        <taxon>Coelurosauria</taxon>
        <taxon>Aves</taxon>
        <taxon>Neognathae</taxon>
        <taxon>Neoaves</taxon>
        <taxon>Strisores</taxon>
        <taxon>Caprimulgiformes</taxon>
        <taxon>Caprimulgidae</taxon>
        <taxon>Antrostomus</taxon>
    </lineage>
</organism>
<evidence type="ECO:0000256" key="6">
    <source>
        <dbReference type="SAM" id="MobiDB-lite"/>
    </source>
</evidence>
<keyword evidence="3" id="KW-0732">Signal</keyword>
<dbReference type="GO" id="GO:0007399">
    <property type="term" value="P:nervous system development"/>
    <property type="evidence" value="ECO:0007669"/>
    <property type="project" value="TreeGrafter"/>
</dbReference>
<keyword evidence="4" id="KW-0472">Membrane</keyword>
<dbReference type="GO" id="GO:0043235">
    <property type="term" value="C:receptor complex"/>
    <property type="evidence" value="ECO:0007669"/>
    <property type="project" value="TreeGrafter"/>
</dbReference>
<dbReference type="EMBL" id="KL353692">
    <property type="protein sequence ID" value="KFZ60640.1"/>
    <property type="molecule type" value="Genomic_DNA"/>
</dbReference>
<dbReference type="InterPro" id="IPR016017">
    <property type="entry name" value="GDNF/GAS1"/>
</dbReference>
<evidence type="ECO:0000256" key="4">
    <source>
        <dbReference type="ARBA" id="ARBA00023136"/>
    </source>
</evidence>
<dbReference type="Pfam" id="PF02351">
    <property type="entry name" value="GDNF"/>
    <property type="match status" value="1"/>
</dbReference>
<evidence type="ECO:0000313" key="8">
    <source>
        <dbReference type="EMBL" id="KFZ60640.1"/>
    </source>
</evidence>
<keyword evidence="5" id="KW-0325">Glycoprotein</keyword>
<feature type="region of interest" description="Disordered" evidence="6">
    <location>
        <begin position="1"/>
        <end position="20"/>
    </location>
</feature>
<dbReference type="PANTHER" id="PTHR10269">
    <property type="entry name" value="GDNF RECEPTOR ALPHA"/>
    <property type="match status" value="1"/>
</dbReference>
<dbReference type="Proteomes" id="UP000053620">
    <property type="component" value="Unassembled WGS sequence"/>
</dbReference>
<dbReference type="InterPro" id="IPR003438">
    <property type="entry name" value="GDNF_rcpt"/>
</dbReference>
<evidence type="ECO:0000256" key="3">
    <source>
        <dbReference type="ARBA" id="ARBA00022729"/>
    </source>
</evidence>
<feature type="non-terminal residue" evidence="8">
    <location>
        <position position="106"/>
    </location>
</feature>
<keyword evidence="2" id="KW-1003">Cell membrane</keyword>
<dbReference type="GO" id="GO:0009897">
    <property type="term" value="C:external side of plasma membrane"/>
    <property type="evidence" value="ECO:0007669"/>
    <property type="project" value="TreeGrafter"/>
</dbReference>
<accession>A0A094KPV5</accession>
<comment type="subcellular location">
    <subcellularLocation>
        <location evidence="1">Cell membrane</location>
    </subcellularLocation>
</comment>
<evidence type="ECO:0000256" key="2">
    <source>
        <dbReference type="ARBA" id="ARBA00022475"/>
    </source>
</evidence>
<evidence type="ECO:0000256" key="5">
    <source>
        <dbReference type="ARBA" id="ARBA00023180"/>
    </source>
</evidence>
<feature type="non-terminal residue" evidence="8">
    <location>
        <position position="1"/>
    </location>
</feature>
<protein>
    <submittedName>
        <fullName evidence="8">GDNF family receptor alpha-2</fullName>
    </submittedName>
</protein>
<keyword evidence="9" id="KW-1185">Reference proteome</keyword>
<evidence type="ECO:0000259" key="7">
    <source>
        <dbReference type="SMART" id="SM00907"/>
    </source>
</evidence>
<name>A0A094KPV5_ANTCR</name>
<sequence>DEILHSLAGPPSPPGQDPHGWRVPVDCVRANELCAAEPSCSSRYRTLRQCLAGRDRNTMLANKECQVALEVLQESPLYDCRCKRGMKKELQCLQIYWSIHLGLTEG</sequence>
<gene>
    <name evidence="8" type="ORF">N321_06443</name>
</gene>
<dbReference type="GO" id="GO:0016167">
    <property type="term" value="F:glial cell-derived neurotrophic factor receptor activity"/>
    <property type="evidence" value="ECO:0007669"/>
    <property type="project" value="TreeGrafter"/>
</dbReference>
<dbReference type="PANTHER" id="PTHR10269:SF4">
    <property type="entry name" value="GDNF FAMILY RECEPTOR ALPHA-2"/>
    <property type="match status" value="1"/>
</dbReference>
<evidence type="ECO:0000256" key="1">
    <source>
        <dbReference type="ARBA" id="ARBA00004236"/>
    </source>
</evidence>
<dbReference type="AlphaFoldDB" id="A0A094KPV5"/>
<dbReference type="SMART" id="SM00907">
    <property type="entry name" value="GDNF"/>
    <property type="match status" value="1"/>
</dbReference>
<keyword evidence="8" id="KW-0675">Receptor</keyword>
<feature type="domain" description="GDNF/GAS1" evidence="7">
    <location>
        <begin position="27"/>
        <end position="104"/>
    </location>
</feature>
<reference evidence="8 9" key="1">
    <citation type="submission" date="2014-04" db="EMBL/GenBank/DDBJ databases">
        <title>Genome evolution of avian class.</title>
        <authorList>
            <person name="Zhang G."/>
            <person name="Li C."/>
        </authorList>
    </citation>
    <scope>NUCLEOTIDE SEQUENCE [LARGE SCALE GENOMIC DNA]</scope>
    <source>
        <strain evidence="8">BGI_N321</strain>
    </source>
</reference>